<dbReference type="Proteomes" id="UP001526201">
    <property type="component" value="Unassembled WGS sequence"/>
</dbReference>
<evidence type="ECO:0000313" key="3">
    <source>
        <dbReference type="Proteomes" id="UP001526201"/>
    </source>
</evidence>
<reference evidence="2 3" key="1">
    <citation type="journal article" date="2022" name="BMC Genomics">
        <title>Comparative genome analysis of mycobacteria focusing on tRNA and non-coding RNA.</title>
        <authorList>
            <person name="Behra P.R.K."/>
            <person name="Pettersson B.M.F."/>
            <person name="Ramesh M."/>
            <person name="Das S."/>
            <person name="Dasgupta S."/>
            <person name="Kirsebom L.A."/>
        </authorList>
    </citation>
    <scope>NUCLEOTIDE SEQUENCE [LARGE SCALE GENOMIC DNA]</scope>
    <source>
        <strain evidence="2 3">DSM 44078</strain>
    </source>
</reference>
<comment type="caution">
    <text evidence="2">The sequence shown here is derived from an EMBL/GenBank/DDBJ whole genome shotgun (WGS) entry which is preliminary data.</text>
</comment>
<accession>A0ABT3CN52</accession>
<feature type="region of interest" description="Disordered" evidence="1">
    <location>
        <begin position="194"/>
        <end position="213"/>
    </location>
</feature>
<evidence type="ECO:0000256" key="1">
    <source>
        <dbReference type="SAM" id="MobiDB-lite"/>
    </source>
</evidence>
<proteinExistence type="predicted"/>
<organism evidence="2 3">
    <name type="scientific">Mycolicibacterium komossense</name>
    <dbReference type="NCBI Taxonomy" id="1779"/>
    <lineage>
        <taxon>Bacteria</taxon>
        <taxon>Bacillati</taxon>
        <taxon>Actinomycetota</taxon>
        <taxon>Actinomycetes</taxon>
        <taxon>Mycobacteriales</taxon>
        <taxon>Mycobacteriaceae</taxon>
        <taxon>Mycolicibacterium</taxon>
    </lineage>
</organism>
<dbReference type="EMBL" id="JACKTY010000052">
    <property type="protein sequence ID" value="MCV7230816.1"/>
    <property type="molecule type" value="Genomic_DNA"/>
</dbReference>
<name>A0ABT3CN52_9MYCO</name>
<dbReference type="RefSeq" id="WP_264072109.1">
    <property type="nucleotide sequence ID" value="NZ_JACKTY010000052.1"/>
</dbReference>
<sequence>MLSASIKSVGPPLDVTVHRGTPDEQRLQSAAQGASQAEVLAELMRSGCATHAPGEADSLSIAVTDLDVVDKLARQLGSTLGTPISLDIDLDGVHKTGRAGGGGHLSSAEAAELLRSGTPATATITGATRVALPAAMLPGAEASLWDLELVVHRADATSYPARTRTAFRTEARRSVLGAVGLVIPVRIDPDDDSRVAVDGDAYDAGHPGAPPRL</sequence>
<evidence type="ECO:0000313" key="2">
    <source>
        <dbReference type="EMBL" id="MCV7230816.1"/>
    </source>
</evidence>
<gene>
    <name evidence="2" type="ORF">H7J73_32905</name>
</gene>
<keyword evidence="3" id="KW-1185">Reference proteome</keyword>
<protein>
    <submittedName>
        <fullName evidence="2">Uncharacterized protein</fullName>
    </submittedName>
</protein>